<dbReference type="InterPro" id="IPR036282">
    <property type="entry name" value="Glutathione-S-Trfase_C_sf"/>
</dbReference>
<accession>A0A9Q9DTA9</accession>
<dbReference type="SUPFAM" id="SSF47616">
    <property type="entry name" value="GST C-terminal domain-like"/>
    <property type="match status" value="1"/>
</dbReference>
<dbReference type="Gene3D" id="1.20.1050.10">
    <property type="match status" value="1"/>
</dbReference>
<feature type="binding site" evidence="2">
    <location>
        <begin position="113"/>
        <end position="114"/>
    </location>
    <ligand>
        <name>glutathione</name>
        <dbReference type="ChEBI" id="CHEBI:57925"/>
    </ligand>
</feature>
<sequence>MASSFRHSIPSSRFPAATGRYVLYVNYVCPWAHRTIIIRALKRLENIIELVEVDARDAVHGWYFLGRSGPDKDPIYGFKFLKELYLKADANYQGRVTIPMLWDKQHGTIVNNESTEIARILFTGFDSLLPLEQREANKGIAAFRPAHLVAEIDVLNAWVYDTVNNGVYKVGFATSLSSYNHHMTQLFQSLDRLESHLSQPKHYPYLFGQHITESDIYLFTTLVRFDMAYYTFFRCNLKMIRRDYPRLHAWLRRLYWSNDSETCGGVFRTSTHFDAVGGNSLTFVLDSG</sequence>
<protein>
    <recommendedName>
        <fullName evidence="4">GST C-terminal domain-containing protein</fullName>
    </recommendedName>
</protein>
<evidence type="ECO:0000256" key="1">
    <source>
        <dbReference type="PIRSR" id="PIRSR015753-1"/>
    </source>
</evidence>
<proteinExistence type="predicted"/>
<dbReference type="Pfam" id="PF13410">
    <property type="entry name" value="GST_C_2"/>
    <property type="match status" value="1"/>
</dbReference>
<dbReference type="OrthoDB" id="2309723at2759"/>
<organism evidence="5 6">
    <name type="scientific">Curvularia clavata</name>
    <dbReference type="NCBI Taxonomy" id="95742"/>
    <lineage>
        <taxon>Eukaryota</taxon>
        <taxon>Fungi</taxon>
        <taxon>Dikarya</taxon>
        <taxon>Ascomycota</taxon>
        <taxon>Pezizomycotina</taxon>
        <taxon>Dothideomycetes</taxon>
        <taxon>Pleosporomycetidae</taxon>
        <taxon>Pleosporales</taxon>
        <taxon>Pleosporineae</taxon>
        <taxon>Pleosporaceae</taxon>
        <taxon>Curvularia</taxon>
    </lineage>
</organism>
<dbReference type="GO" id="GO:0004364">
    <property type="term" value="F:glutathione transferase activity"/>
    <property type="evidence" value="ECO:0007669"/>
    <property type="project" value="InterPro"/>
</dbReference>
<dbReference type="AlphaFoldDB" id="A0A9Q9DTA9"/>
<dbReference type="GO" id="GO:0005737">
    <property type="term" value="C:cytoplasm"/>
    <property type="evidence" value="ECO:0007669"/>
    <property type="project" value="TreeGrafter"/>
</dbReference>
<dbReference type="PROSITE" id="PS50405">
    <property type="entry name" value="GST_CTER"/>
    <property type="match status" value="1"/>
</dbReference>
<evidence type="ECO:0000256" key="2">
    <source>
        <dbReference type="PIRSR" id="PIRSR015753-2"/>
    </source>
</evidence>
<feature type="site" description="Lowers pKa of active site Cys" evidence="3">
    <location>
        <position position="229"/>
    </location>
</feature>
<dbReference type="InterPro" id="IPR010987">
    <property type="entry name" value="Glutathione-S-Trfase_C-like"/>
</dbReference>
<dbReference type="VEuPathDB" id="FungiDB:yc1106_05866"/>
<dbReference type="PANTHER" id="PTHR32419:SF25">
    <property type="entry name" value="GLUTATHIONE S-TRANSFERASE (EUROFUNG)"/>
    <property type="match status" value="1"/>
</dbReference>
<feature type="binding site" evidence="2">
    <location>
        <begin position="95"/>
        <end position="98"/>
    </location>
    <ligand>
        <name>glutathione</name>
        <dbReference type="ChEBI" id="CHEBI:57925"/>
    </ligand>
</feature>
<dbReference type="SUPFAM" id="SSF52833">
    <property type="entry name" value="Thioredoxin-like"/>
    <property type="match status" value="1"/>
</dbReference>
<name>A0A9Q9DTA9_CURCL</name>
<keyword evidence="6" id="KW-1185">Reference proteome</keyword>
<dbReference type="InterPro" id="IPR004045">
    <property type="entry name" value="Glutathione_S-Trfase_N"/>
</dbReference>
<dbReference type="InterPro" id="IPR047047">
    <property type="entry name" value="GST_Omega-like_C"/>
</dbReference>
<reference evidence="5" key="1">
    <citation type="submission" date="2021-12" db="EMBL/GenBank/DDBJ databases">
        <title>Curvularia clavata genome.</title>
        <authorList>
            <person name="Cao Y."/>
        </authorList>
    </citation>
    <scope>NUCLEOTIDE SEQUENCE</scope>
    <source>
        <strain evidence="5">Yc1106</strain>
    </source>
</reference>
<dbReference type="PANTHER" id="PTHR32419">
    <property type="entry name" value="GLUTATHIONYL-HYDROQUINONE REDUCTASE"/>
    <property type="match status" value="1"/>
</dbReference>
<feature type="domain" description="GST C-terminal" evidence="4">
    <location>
        <begin position="145"/>
        <end position="273"/>
    </location>
</feature>
<evidence type="ECO:0000259" key="4">
    <source>
        <dbReference type="PROSITE" id="PS50405"/>
    </source>
</evidence>
<dbReference type="InterPro" id="IPR036249">
    <property type="entry name" value="Thioredoxin-like_sf"/>
</dbReference>
<evidence type="ECO:0000256" key="3">
    <source>
        <dbReference type="PIRSR" id="PIRSR015753-3"/>
    </source>
</evidence>
<gene>
    <name evidence="5" type="ORF">yc1106_05866</name>
</gene>
<feature type="active site" description="Proton donor/acceptor" evidence="1">
    <location>
        <position position="168"/>
    </location>
</feature>
<dbReference type="Proteomes" id="UP001056012">
    <property type="component" value="Chromosome 4"/>
</dbReference>
<dbReference type="InterPro" id="IPR016639">
    <property type="entry name" value="GST_Omega/GSH"/>
</dbReference>
<evidence type="ECO:0000313" key="5">
    <source>
        <dbReference type="EMBL" id="USP78592.1"/>
    </source>
</evidence>
<dbReference type="PIRSF" id="PIRSF015753">
    <property type="entry name" value="GST"/>
    <property type="match status" value="1"/>
</dbReference>
<feature type="active site" description="Nucleophile" evidence="1">
    <location>
        <position position="29"/>
    </location>
</feature>
<dbReference type="Gene3D" id="3.40.30.10">
    <property type="entry name" value="Glutaredoxin"/>
    <property type="match status" value="1"/>
</dbReference>
<dbReference type="EMBL" id="CP089277">
    <property type="protein sequence ID" value="USP78592.1"/>
    <property type="molecule type" value="Genomic_DNA"/>
</dbReference>
<feature type="binding site" evidence="2">
    <location>
        <position position="62"/>
    </location>
    <ligand>
        <name>glutathione</name>
        <dbReference type="ChEBI" id="CHEBI:57925"/>
    </ligand>
</feature>
<dbReference type="CDD" id="cd03190">
    <property type="entry name" value="GST_C_Omega_like"/>
    <property type="match status" value="1"/>
</dbReference>
<dbReference type="Pfam" id="PF13409">
    <property type="entry name" value="GST_N_2"/>
    <property type="match status" value="1"/>
</dbReference>
<evidence type="ECO:0000313" key="6">
    <source>
        <dbReference type="Proteomes" id="UP001056012"/>
    </source>
</evidence>